<protein>
    <submittedName>
        <fullName evidence="1">Uncharacterized protein</fullName>
    </submittedName>
</protein>
<gene>
    <name evidence="1" type="ORF">CSSPTR1EN2_LOCUS20132</name>
</gene>
<dbReference type="Proteomes" id="UP001497512">
    <property type="component" value="Chromosome 6"/>
</dbReference>
<organism evidence="1 2">
    <name type="scientific">Sphagnum troendelagicum</name>
    <dbReference type="NCBI Taxonomy" id="128251"/>
    <lineage>
        <taxon>Eukaryota</taxon>
        <taxon>Viridiplantae</taxon>
        <taxon>Streptophyta</taxon>
        <taxon>Embryophyta</taxon>
        <taxon>Bryophyta</taxon>
        <taxon>Sphagnophytina</taxon>
        <taxon>Sphagnopsida</taxon>
        <taxon>Sphagnales</taxon>
        <taxon>Sphagnaceae</taxon>
        <taxon>Sphagnum</taxon>
    </lineage>
</organism>
<sequence>MELKTVGEEEAEHFLLEKLQGLRVKGQLKRERRASVTRGKDHADFVEQEDNWETFWVPYRLFQQRQMVYLSWQAFHRVLKRYGSHLMRQGQAEEGVQDVEHDIQRCKISTDPQDGVSAHSFCYKFCYKLRARHSTVHFWDVHFCEAKRRACNCPVFSILIMYPRSNGHATTQGSKTFLSLGKKEGREPPFVPRYVSSRGIYPDSQEVIDRTSFLSQKEHFCISNPFGGMTT</sequence>
<proteinExistence type="predicted"/>
<evidence type="ECO:0000313" key="1">
    <source>
        <dbReference type="EMBL" id="CAK9230237.1"/>
    </source>
</evidence>
<keyword evidence="2" id="KW-1185">Reference proteome</keyword>
<accession>A0ABP0UYF7</accession>
<reference evidence="1" key="1">
    <citation type="submission" date="2024-02" db="EMBL/GenBank/DDBJ databases">
        <authorList>
            <consortium name="ELIXIR-Norway"/>
            <consortium name="Elixir Norway"/>
        </authorList>
    </citation>
    <scope>NUCLEOTIDE SEQUENCE</scope>
</reference>
<dbReference type="EMBL" id="OZ019898">
    <property type="protein sequence ID" value="CAK9230237.1"/>
    <property type="molecule type" value="Genomic_DNA"/>
</dbReference>
<name>A0ABP0UYF7_9BRYO</name>
<evidence type="ECO:0000313" key="2">
    <source>
        <dbReference type="Proteomes" id="UP001497512"/>
    </source>
</evidence>